<feature type="chain" id="PRO_5045654754" evidence="1">
    <location>
        <begin position="21"/>
        <end position="77"/>
    </location>
</feature>
<dbReference type="EMBL" id="JBHUDY010000001">
    <property type="protein sequence ID" value="MFD1611415.1"/>
    <property type="molecule type" value="Genomic_DNA"/>
</dbReference>
<keyword evidence="3" id="KW-1185">Reference proteome</keyword>
<reference evidence="3" key="1">
    <citation type="journal article" date="2019" name="Int. J. Syst. Evol. Microbiol.">
        <title>The Global Catalogue of Microorganisms (GCM) 10K type strain sequencing project: providing services to taxonomists for standard genome sequencing and annotation.</title>
        <authorList>
            <consortium name="The Broad Institute Genomics Platform"/>
            <consortium name="The Broad Institute Genome Sequencing Center for Infectious Disease"/>
            <person name="Wu L."/>
            <person name="Ma J."/>
        </authorList>
    </citation>
    <scope>NUCLEOTIDE SEQUENCE [LARGE SCALE GENOMIC DNA]</scope>
    <source>
        <strain evidence="3">CGMCC 1.16275</strain>
    </source>
</reference>
<name>A0ABW4I2B9_9SPHN</name>
<feature type="signal peptide" evidence="1">
    <location>
        <begin position="1"/>
        <end position="20"/>
    </location>
</feature>
<evidence type="ECO:0000313" key="2">
    <source>
        <dbReference type="EMBL" id="MFD1611415.1"/>
    </source>
</evidence>
<sequence>MFKAIMTTVALLGLASGATAAPTAAPAAKPAMAPAKPMTHTTVTKTTAVHTTKTGKKITYDCTKAGNKNKTACKGKG</sequence>
<gene>
    <name evidence="2" type="ORF">ACFSCW_06325</name>
</gene>
<comment type="caution">
    <text evidence="2">The sequence shown here is derived from an EMBL/GenBank/DDBJ whole genome shotgun (WGS) entry which is preliminary data.</text>
</comment>
<dbReference type="RefSeq" id="WP_380888002.1">
    <property type="nucleotide sequence ID" value="NZ_JBHUDY010000001.1"/>
</dbReference>
<dbReference type="Proteomes" id="UP001597115">
    <property type="component" value="Unassembled WGS sequence"/>
</dbReference>
<evidence type="ECO:0000256" key="1">
    <source>
        <dbReference type="SAM" id="SignalP"/>
    </source>
</evidence>
<keyword evidence="1" id="KW-0732">Signal</keyword>
<protein>
    <submittedName>
        <fullName evidence="2">Uncharacterized protein</fullName>
    </submittedName>
</protein>
<accession>A0ABW4I2B9</accession>
<evidence type="ECO:0000313" key="3">
    <source>
        <dbReference type="Proteomes" id="UP001597115"/>
    </source>
</evidence>
<proteinExistence type="predicted"/>
<organism evidence="2 3">
    <name type="scientific">Sphingomonas tabacisoli</name>
    <dbReference type="NCBI Taxonomy" id="2249466"/>
    <lineage>
        <taxon>Bacteria</taxon>
        <taxon>Pseudomonadati</taxon>
        <taxon>Pseudomonadota</taxon>
        <taxon>Alphaproteobacteria</taxon>
        <taxon>Sphingomonadales</taxon>
        <taxon>Sphingomonadaceae</taxon>
        <taxon>Sphingomonas</taxon>
    </lineage>
</organism>